<feature type="compositionally biased region" description="Basic and acidic residues" evidence="1">
    <location>
        <begin position="142"/>
        <end position="167"/>
    </location>
</feature>
<feature type="region of interest" description="Disordered" evidence="1">
    <location>
        <begin position="140"/>
        <end position="196"/>
    </location>
</feature>
<reference evidence="2 3" key="1">
    <citation type="submission" date="2016-10" db="EMBL/GenBank/DDBJ databases">
        <authorList>
            <person name="de Groot N.N."/>
        </authorList>
    </citation>
    <scope>NUCLEOTIDE SEQUENCE [LARGE SCALE GENOMIC DNA]</scope>
    <source>
        <strain evidence="2 3">R5</strain>
    </source>
</reference>
<dbReference type="EMBL" id="FMZW01000102">
    <property type="protein sequence ID" value="SDG00585.1"/>
    <property type="molecule type" value="Genomic_DNA"/>
</dbReference>
<dbReference type="AlphaFoldDB" id="A0A1G7QPY9"/>
<feature type="region of interest" description="Disordered" evidence="1">
    <location>
        <begin position="1"/>
        <end position="21"/>
    </location>
</feature>
<evidence type="ECO:0000256" key="1">
    <source>
        <dbReference type="SAM" id="MobiDB-lite"/>
    </source>
</evidence>
<organism evidence="2 3">
    <name type="scientific">Bradyrhizobium brasilense</name>
    <dbReference type="NCBI Taxonomy" id="1419277"/>
    <lineage>
        <taxon>Bacteria</taxon>
        <taxon>Pseudomonadati</taxon>
        <taxon>Pseudomonadota</taxon>
        <taxon>Alphaproteobacteria</taxon>
        <taxon>Hyphomicrobiales</taxon>
        <taxon>Nitrobacteraceae</taxon>
        <taxon>Bradyrhizobium</taxon>
    </lineage>
</organism>
<feature type="compositionally biased region" description="Polar residues" evidence="1">
    <location>
        <begin position="186"/>
        <end position="196"/>
    </location>
</feature>
<proteinExistence type="predicted"/>
<dbReference type="Proteomes" id="UP000199245">
    <property type="component" value="Unassembled WGS sequence"/>
</dbReference>
<name>A0A1G7QPY9_9BRAD</name>
<protein>
    <submittedName>
        <fullName evidence="2">Uncharacterized protein</fullName>
    </submittedName>
</protein>
<accession>A0A1G7QPY9</accession>
<evidence type="ECO:0000313" key="3">
    <source>
        <dbReference type="Proteomes" id="UP000199245"/>
    </source>
</evidence>
<evidence type="ECO:0000313" key="2">
    <source>
        <dbReference type="EMBL" id="SDG00585.1"/>
    </source>
</evidence>
<sequence>MADAGRRRRASDGCLAHHRDTPPVDEHIVGAGLLARGSSRLSGLPEAAQASVTLLDSGSPLTVAGAAPASPASLLAPDQAGTGEPRRLGLSARQLRRQPLKLMLRRLLRVDDARPLLIATLKPLSNHRYRGDHLRGALASDRVSDHGRDECGLGDEGHGAETGRSSRDPAFTHSSSTLRYVPLSPPTTSVNRRSIR</sequence>
<gene>
    <name evidence="2" type="ORF">SAMN05216337_11024</name>
</gene>